<dbReference type="PANTHER" id="PTHR47359">
    <property type="entry name" value="PEPTIDOGLYCAN DL-ENDOPEPTIDASE CWLO"/>
    <property type="match status" value="1"/>
</dbReference>
<reference evidence="7 8" key="1">
    <citation type="journal article" date="2009" name="Stand. Genomic Sci.">
        <title>Complete genome sequence of Stackebrandtia nassauensis type strain (LLR-40K-21).</title>
        <authorList>
            <person name="Munk C."/>
            <person name="Lapidus A."/>
            <person name="Copeland A."/>
            <person name="Jando M."/>
            <person name="Mayilraj S."/>
            <person name="Glavina Del Rio T."/>
            <person name="Nolan M."/>
            <person name="Chen F."/>
            <person name="Lucas S."/>
            <person name="Tice H."/>
            <person name="Cheng J.F."/>
            <person name="Han C."/>
            <person name="Detter J.C."/>
            <person name="Bruce D."/>
            <person name="Goodwin L."/>
            <person name="Chain P."/>
            <person name="Pitluck S."/>
            <person name="Goker M."/>
            <person name="Ovchinikova G."/>
            <person name="Pati A."/>
            <person name="Ivanova N."/>
            <person name="Mavromatis K."/>
            <person name="Chen A."/>
            <person name="Palaniappan K."/>
            <person name="Land M."/>
            <person name="Hauser L."/>
            <person name="Chang Y.J."/>
            <person name="Jeffries C.D."/>
            <person name="Bristow J."/>
            <person name="Eisen J.A."/>
            <person name="Markowitz V."/>
            <person name="Hugenholtz P."/>
            <person name="Kyrpides N.C."/>
            <person name="Klenk H.P."/>
        </authorList>
    </citation>
    <scope>NUCLEOTIDE SEQUENCE [LARGE SCALE GENOMIC DNA]</scope>
    <source>
        <strain evidence="8">DSM 44728 / CIP 108903 / NRRL B-16338 / NBRC 102104 / LLR-40K-21</strain>
    </source>
</reference>
<dbReference type="InterPro" id="IPR000064">
    <property type="entry name" value="NLP_P60_dom"/>
</dbReference>
<protein>
    <submittedName>
        <fullName evidence="7">NLP/P60 protein</fullName>
    </submittedName>
</protein>
<feature type="domain" description="NlpC/P60" evidence="6">
    <location>
        <begin position="187"/>
        <end position="301"/>
    </location>
</feature>
<organism evidence="7 8">
    <name type="scientific">Stackebrandtia nassauensis (strain DSM 44728 / CIP 108903 / NRRL B-16338 / NBRC 102104 / LLR-40K-21)</name>
    <dbReference type="NCBI Taxonomy" id="446470"/>
    <lineage>
        <taxon>Bacteria</taxon>
        <taxon>Bacillati</taxon>
        <taxon>Actinomycetota</taxon>
        <taxon>Actinomycetes</taxon>
        <taxon>Glycomycetales</taxon>
        <taxon>Glycomycetaceae</taxon>
        <taxon>Stackebrandtia</taxon>
    </lineage>
</organism>
<dbReference type="GO" id="GO:0008234">
    <property type="term" value="F:cysteine-type peptidase activity"/>
    <property type="evidence" value="ECO:0007669"/>
    <property type="project" value="UniProtKB-KW"/>
</dbReference>
<evidence type="ECO:0000256" key="4">
    <source>
        <dbReference type="ARBA" id="ARBA00022807"/>
    </source>
</evidence>
<evidence type="ECO:0000313" key="7">
    <source>
        <dbReference type="EMBL" id="ADD41133.1"/>
    </source>
</evidence>
<dbReference type="SUPFAM" id="SSF54001">
    <property type="entry name" value="Cysteine proteinases"/>
    <property type="match status" value="1"/>
</dbReference>
<evidence type="ECO:0000313" key="8">
    <source>
        <dbReference type="Proteomes" id="UP000000844"/>
    </source>
</evidence>
<comment type="similarity">
    <text evidence="1">Belongs to the peptidase C40 family.</text>
</comment>
<dbReference type="HOGENOM" id="CLU_034085_1_0_11"/>
<feature type="compositionally biased region" description="Basic and acidic residues" evidence="5">
    <location>
        <begin position="70"/>
        <end position="80"/>
    </location>
</feature>
<feature type="region of interest" description="Disordered" evidence="5">
    <location>
        <begin position="70"/>
        <end position="90"/>
    </location>
</feature>
<name>D3PV80_STANL</name>
<dbReference type="PANTHER" id="PTHR47359:SF3">
    <property type="entry name" value="NLP_P60 DOMAIN-CONTAINING PROTEIN-RELATED"/>
    <property type="match status" value="1"/>
</dbReference>
<dbReference type="AlphaFoldDB" id="D3PV80"/>
<evidence type="ECO:0000256" key="1">
    <source>
        <dbReference type="ARBA" id="ARBA00007074"/>
    </source>
</evidence>
<keyword evidence="2" id="KW-0645">Protease</keyword>
<evidence type="ECO:0000256" key="5">
    <source>
        <dbReference type="SAM" id="MobiDB-lite"/>
    </source>
</evidence>
<dbReference type="OrthoDB" id="3209655at2"/>
<keyword evidence="8" id="KW-1185">Reference proteome</keyword>
<dbReference type="RefSeq" id="WP_013016704.1">
    <property type="nucleotide sequence ID" value="NC_013947.1"/>
</dbReference>
<dbReference type="InterPro" id="IPR051794">
    <property type="entry name" value="PG_Endopeptidase_C40"/>
</dbReference>
<evidence type="ECO:0000259" key="6">
    <source>
        <dbReference type="PROSITE" id="PS51935"/>
    </source>
</evidence>
<dbReference type="Proteomes" id="UP000000844">
    <property type="component" value="Chromosome"/>
</dbReference>
<gene>
    <name evidence="7" type="ordered locus">Snas_1427</name>
</gene>
<accession>D3PV80</accession>
<dbReference type="Gene3D" id="3.90.1720.10">
    <property type="entry name" value="endopeptidase domain like (from Nostoc punctiforme)"/>
    <property type="match status" value="1"/>
</dbReference>
<keyword evidence="4" id="KW-0788">Thiol protease</keyword>
<dbReference type="Pfam" id="PF00877">
    <property type="entry name" value="NLPC_P60"/>
    <property type="match status" value="1"/>
</dbReference>
<evidence type="ECO:0000256" key="3">
    <source>
        <dbReference type="ARBA" id="ARBA00022801"/>
    </source>
</evidence>
<dbReference type="InterPro" id="IPR038765">
    <property type="entry name" value="Papain-like_cys_pep_sf"/>
</dbReference>
<dbReference type="KEGG" id="sna:Snas_1427"/>
<evidence type="ECO:0000256" key="2">
    <source>
        <dbReference type="ARBA" id="ARBA00022670"/>
    </source>
</evidence>
<feature type="compositionally biased region" description="Low complexity" evidence="5">
    <location>
        <begin position="168"/>
        <end position="188"/>
    </location>
</feature>
<dbReference type="eggNOG" id="COG0791">
    <property type="taxonomic scope" value="Bacteria"/>
</dbReference>
<dbReference type="STRING" id="446470.Snas_1427"/>
<dbReference type="GO" id="GO:0006508">
    <property type="term" value="P:proteolysis"/>
    <property type="evidence" value="ECO:0007669"/>
    <property type="project" value="UniProtKB-KW"/>
</dbReference>
<sequence>MPAVYPESNGDSPSSRKLIRSLVGTGLTAAVIAIAVALPDQAAAKPSLEDKLKTVSSELKDAKSDLADLKERRSDVKGEARTAQAKLDEAPEAVTEAVAAVDDATSPIDRLSVLSGYGSSQTAELAEAVGDRAEAAEQTKRLSGDIDDLEDKVDDLTDKRDKLKNKLAEAASESGSGKSGDDSPSVSSDGAGAVAFAKAQLGDAYVFGSTGPDTWDCSSLTQAAWSAAGKSIGRDTYAQWDNMTHIDRADLSPGDLVFYNSQGHVAMYVGGGKVIHAPQEGETVKYSPIDMMPIDGYTTPS</sequence>
<dbReference type="EMBL" id="CP001778">
    <property type="protein sequence ID" value="ADD41133.1"/>
    <property type="molecule type" value="Genomic_DNA"/>
</dbReference>
<dbReference type="Gene3D" id="1.20.5.340">
    <property type="match status" value="1"/>
</dbReference>
<feature type="region of interest" description="Disordered" evidence="5">
    <location>
        <begin position="167"/>
        <end position="188"/>
    </location>
</feature>
<dbReference type="MEROPS" id="C40.007"/>
<dbReference type="PROSITE" id="PS51935">
    <property type="entry name" value="NLPC_P60"/>
    <property type="match status" value="1"/>
</dbReference>
<proteinExistence type="inferred from homology"/>
<keyword evidence="3" id="KW-0378">Hydrolase</keyword>